<dbReference type="AlphaFoldDB" id="A0A2H3CRP2"/>
<reference evidence="4" key="1">
    <citation type="journal article" date="2017" name="Nat. Ecol. Evol.">
        <title>Genome expansion and lineage-specific genetic innovations in the forest pathogenic fungi Armillaria.</title>
        <authorList>
            <person name="Sipos G."/>
            <person name="Prasanna A.N."/>
            <person name="Walter M.C."/>
            <person name="O'Connor E."/>
            <person name="Balint B."/>
            <person name="Krizsan K."/>
            <person name="Kiss B."/>
            <person name="Hess J."/>
            <person name="Varga T."/>
            <person name="Slot J."/>
            <person name="Riley R."/>
            <person name="Boka B."/>
            <person name="Rigling D."/>
            <person name="Barry K."/>
            <person name="Lee J."/>
            <person name="Mihaltcheva S."/>
            <person name="LaButti K."/>
            <person name="Lipzen A."/>
            <person name="Waldron R."/>
            <person name="Moloney N.M."/>
            <person name="Sperisen C."/>
            <person name="Kredics L."/>
            <person name="Vagvoelgyi C."/>
            <person name="Patrignani A."/>
            <person name="Fitzpatrick D."/>
            <person name="Nagy I."/>
            <person name="Doyle S."/>
            <person name="Anderson J.B."/>
            <person name="Grigoriev I.V."/>
            <person name="Gueldener U."/>
            <person name="Muensterkoetter M."/>
            <person name="Nagy L.G."/>
        </authorList>
    </citation>
    <scope>NUCLEOTIDE SEQUENCE [LARGE SCALE GENOMIC DNA]</scope>
    <source>
        <strain evidence="4">Ar21-2</strain>
    </source>
</reference>
<accession>A0A2H3CRP2</accession>
<evidence type="ECO:0000313" key="3">
    <source>
        <dbReference type="EMBL" id="PBK79407.1"/>
    </source>
</evidence>
<dbReference type="EMBL" id="KZ293779">
    <property type="protein sequence ID" value="PBK79407.1"/>
    <property type="molecule type" value="Genomic_DNA"/>
</dbReference>
<feature type="signal peptide" evidence="2">
    <location>
        <begin position="1"/>
        <end position="24"/>
    </location>
</feature>
<protein>
    <submittedName>
        <fullName evidence="3">Uncharacterized protein</fullName>
    </submittedName>
</protein>
<gene>
    <name evidence="3" type="ORF">ARMGADRAFT_1040840</name>
</gene>
<keyword evidence="4" id="KW-1185">Reference proteome</keyword>
<sequence>MRNGGVPALLATLALYFEFFDGGAYDNGTTECLLLRAFVHRLEREAEAPGGGREGLEGSRRTKPGIDWDSDGDRRVDYRTRGGEEDDTMRRAVRFGSRVSWDSGGIGAASLVLREVGIELSGRISQTNLATKLIVGPVKINFLRIHRAFPAVMCERGTDGNSGVKTRNDLNRDSCMLERFNSLQAEATQAVLSRNPRQEVHPVAAELFNGKAVARLLPLHIHVLMYLGIFIISPSISRESRQNSVASYSSNWTKDIAVKWQYQPVLPSTLSNIFVAVALDPNIEEEKVDFSRIQTYSEPQTGNFWYI</sequence>
<name>A0A2H3CRP2_ARMGA</name>
<evidence type="ECO:0000256" key="1">
    <source>
        <dbReference type="SAM" id="MobiDB-lite"/>
    </source>
</evidence>
<organism evidence="3 4">
    <name type="scientific">Armillaria gallica</name>
    <name type="common">Bulbous honey fungus</name>
    <name type="synonym">Armillaria bulbosa</name>
    <dbReference type="NCBI Taxonomy" id="47427"/>
    <lineage>
        <taxon>Eukaryota</taxon>
        <taxon>Fungi</taxon>
        <taxon>Dikarya</taxon>
        <taxon>Basidiomycota</taxon>
        <taxon>Agaricomycotina</taxon>
        <taxon>Agaricomycetes</taxon>
        <taxon>Agaricomycetidae</taxon>
        <taxon>Agaricales</taxon>
        <taxon>Marasmiineae</taxon>
        <taxon>Physalacriaceae</taxon>
        <taxon>Armillaria</taxon>
    </lineage>
</organism>
<dbReference type="Proteomes" id="UP000217790">
    <property type="component" value="Unassembled WGS sequence"/>
</dbReference>
<evidence type="ECO:0000313" key="4">
    <source>
        <dbReference type="Proteomes" id="UP000217790"/>
    </source>
</evidence>
<evidence type="ECO:0000256" key="2">
    <source>
        <dbReference type="SAM" id="SignalP"/>
    </source>
</evidence>
<proteinExistence type="predicted"/>
<keyword evidence="2" id="KW-0732">Signal</keyword>
<dbReference type="InParanoid" id="A0A2H3CRP2"/>
<feature type="chain" id="PRO_5013722732" evidence="2">
    <location>
        <begin position="25"/>
        <end position="307"/>
    </location>
</feature>
<feature type="region of interest" description="Disordered" evidence="1">
    <location>
        <begin position="48"/>
        <end position="83"/>
    </location>
</feature>
<feature type="compositionally biased region" description="Basic and acidic residues" evidence="1">
    <location>
        <begin position="54"/>
        <end position="83"/>
    </location>
</feature>